<feature type="domain" description="Apple" evidence="2">
    <location>
        <begin position="90"/>
        <end position="161"/>
    </location>
</feature>
<evidence type="ECO:0000313" key="3">
    <source>
        <dbReference type="EMBL" id="CAG2190229.1"/>
    </source>
</evidence>
<dbReference type="InterPro" id="IPR006583">
    <property type="entry name" value="PAN-3_domain"/>
</dbReference>
<protein>
    <recommendedName>
        <fullName evidence="2">Apple domain-containing protein</fullName>
    </recommendedName>
</protein>
<organism evidence="3 4">
    <name type="scientific">Mytilus edulis</name>
    <name type="common">Blue mussel</name>
    <dbReference type="NCBI Taxonomy" id="6550"/>
    <lineage>
        <taxon>Eukaryota</taxon>
        <taxon>Metazoa</taxon>
        <taxon>Spiralia</taxon>
        <taxon>Lophotrochozoa</taxon>
        <taxon>Mollusca</taxon>
        <taxon>Bivalvia</taxon>
        <taxon>Autobranchia</taxon>
        <taxon>Pteriomorphia</taxon>
        <taxon>Mytilida</taxon>
        <taxon>Mytiloidea</taxon>
        <taxon>Mytilidae</taxon>
        <taxon>Mytilinae</taxon>
        <taxon>Mytilus</taxon>
    </lineage>
</organism>
<dbReference type="PROSITE" id="PS50948">
    <property type="entry name" value="PAN"/>
    <property type="match status" value="1"/>
</dbReference>
<accession>A0A8S3Q4J9</accession>
<dbReference type="AlphaFoldDB" id="A0A8S3Q4J9"/>
<dbReference type="Pfam" id="PF08277">
    <property type="entry name" value="PAN_3"/>
    <property type="match status" value="1"/>
</dbReference>
<keyword evidence="1" id="KW-0812">Transmembrane</keyword>
<reference evidence="3" key="1">
    <citation type="submission" date="2021-03" db="EMBL/GenBank/DDBJ databases">
        <authorList>
            <person name="Bekaert M."/>
        </authorList>
    </citation>
    <scope>NUCLEOTIDE SEQUENCE</scope>
</reference>
<evidence type="ECO:0000259" key="2">
    <source>
        <dbReference type="PROSITE" id="PS50948"/>
    </source>
</evidence>
<evidence type="ECO:0000256" key="1">
    <source>
        <dbReference type="SAM" id="Phobius"/>
    </source>
</evidence>
<proteinExistence type="predicted"/>
<dbReference type="InterPro" id="IPR003609">
    <property type="entry name" value="Pan_app"/>
</dbReference>
<sequence>MLILKSSATNVTINISKQDGTTNSTHERLHCGLAVDVEHVDTTDTIRSLQLFECSSGPGARAISAGSLTLKSRIIDSDYPRGYYRTIYTCKMNDQVEKGGLDADWVETNGKQHTSLDECRTYCLVNKDCVAVYYQQNYCFVYNKTTTVSYRTNATYSQKHCVDTQKLKIKCYPPWPDTPILTSQETIIEDTVGNSQGSNLNTIPTIEKEEENIRDDDKASLPVVIVAVVGWCFTAFFAITAFCLYRRTCTAPSNISREQNAINQYEDLSASRLSSNYNSLNLSSQANQNKLTT</sequence>
<gene>
    <name evidence="3" type="ORF">MEDL_5552</name>
</gene>
<dbReference type="EMBL" id="CAJPWZ010000320">
    <property type="protein sequence ID" value="CAG2190229.1"/>
    <property type="molecule type" value="Genomic_DNA"/>
</dbReference>
<feature type="transmembrane region" description="Helical" evidence="1">
    <location>
        <begin position="221"/>
        <end position="245"/>
    </location>
</feature>
<keyword evidence="1" id="KW-1133">Transmembrane helix</keyword>
<evidence type="ECO:0000313" key="4">
    <source>
        <dbReference type="Proteomes" id="UP000683360"/>
    </source>
</evidence>
<dbReference type="Proteomes" id="UP000683360">
    <property type="component" value="Unassembled WGS sequence"/>
</dbReference>
<keyword evidence="1" id="KW-0472">Membrane</keyword>
<comment type="caution">
    <text evidence="3">The sequence shown here is derived from an EMBL/GenBank/DDBJ whole genome shotgun (WGS) entry which is preliminary data.</text>
</comment>
<name>A0A8S3Q4J9_MYTED</name>
<keyword evidence="4" id="KW-1185">Reference proteome</keyword>